<keyword evidence="1" id="KW-0812">Transmembrane</keyword>
<protein>
    <submittedName>
        <fullName evidence="2">Uncharacterized protein</fullName>
    </submittedName>
</protein>
<reference evidence="2 3" key="1">
    <citation type="submission" date="2020-03" db="EMBL/GenBank/DDBJ databases">
        <title>Nocardioides sp. nov., isolated from fish.</title>
        <authorList>
            <person name="Hyun D.-W."/>
            <person name="Bae J.-W."/>
        </authorList>
    </citation>
    <scope>NUCLEOTIDE SEQUENCE [LARGE SCALE GENOMIC DNA]</scope>
    <source>
        <strain evidence="2 3">HDW12A</strain>
    </source>
</reference>
<feature type="transmembrane region" description="Helical" evidence="1">
    <location>
        <begin position="42"/>
        <end position="62"/>
    </location>
</feature>
<dbReference type="Proteomes" id="UP000502035">
    <property type="component" value="Chromosome"/>
</dbReference>
<evidence type="ECO:0000256" key="1">
    <source>
        <dbReference type="SAM" id="Phobius"/>
    </source>
</evidence>
<evidence type="ECO:0000313" key="2">
    <source>
        <dbReference type="EMBL" id="QIK74697.1"/>
    </source>
</evidence>
<gene>
    <name evidence="2" type="ORF">G7071_03940</name>
</gene>
<dbReference type="KEGG" id="npi:G7071_03940"/>
<sequence>MPRPRIPGFTSVERRAAAIALPWAIMTAIGLVSVWVPPYPQGWIVPVLATLIAIGAGLMYVLSQRFAEGGWLELVTAFVPFLYVAVVRHGTGAATHR</sequence>
<keyword evidence="3" id="KW-1185">Reference proteome</keyword>
<evidence type="ECO:0000313" key="3">
    <source>
        <dbReference type="Proteomes" id="UP000502035"/>
    </source>
</evidence>
<dbReference type="AlphaFoldDB" id="A0A6G7YDL1"/>
<accession>A0A6G7YDL1</accession>
<keyword evidence="1" id="KW-1133">Transmembrane helix</keyword>
<dbReference type="RefSeq" id="WP_166315119.1">
    <property type="nucleotide sequence ID" value="NZ_CP049866.1"/>
</dbReference>
<dbReference type="EMBL" id="CP049866">
    <property type="protein sequence ID" value="QIK74697.1"/>
    <property type="molecule type" value="Genomic_DNA"/>
</dbReference>
<name>A0A6G7YDL1_9ACTN</name>
<feature type="transmembrane region" description="Helical" evidence="1">
    <location>
        <begin position="69"/>
        <end position="87"/>
    </location>
</feature>
<proteinExistence type="predicted"/>
<feature type="transmembrane region" description="Helical" evidence="1">
    <location>
        <begin position="16"/>
        <end position="36"/>
    </location>
</feature>
<keyword evidence="1" id="KW-0472">Membrane</keyword>
<organism evidence="2 3">
    <name type="scientific">Nocardioides piscis</name>
    <dbReference type="NCBI Taxonomy" id="2714938"/>
    <lineage>
        <taxon>Bacteria</taxon>
        <taxon>Bacillati</taxon>
        <taxon>Actinomycetota</taxon>
        <taxon>Actinomycetes</taxon>
        <taxon>Propionibacteriales</taxon>
        <taxon>Nocardioidaceae</taxon>
        <taxon>Nocardioides</taxon>
    </lineage>
</organism>